<name>A0A1L5NQK4_9HYPH</name>
<evidence type="ECO:0000313" key="1">
    <source>
        <dbReference type="EMBL" id="APO70148.1"/>
    </source>
</evidence>
<evidence type="ECO:0000313" key="2">
    <source>
        <dbReference type="Proteomes" id="UP000184749"/>
    </source>
</evidence>
<dbReference type="RefSeq" id="WP_237361989.1">
    <property type="nucleotide sequence ID" value="NZ_CP017104.1"/>
</dbReference>
<organism evidence="1 2">
    <name type="scientific">Rhizobium gallicum</name>
    <dbReference type="NCBI Taxonomy" id="56730"/>
    <lineage>
        <taxon>Bacteria</taxon>
        <taxon>Pseudomonadati</taxon>
        <taxon>Pseudomonadota</taxon>
        <taxon>Alphaproteobacteria</taxon>
        <taxon>Hyphomicrobiales</taxon>
        <taxon>Rhizobiaceae</taxon>
        <taxon>Rhizobium/Agrobacterium group</taxon>
        <taxon>Rhizobium</taxon>
    </lineage>
</organism>
<proteinExistence type="predicted"/>
<dbReference type="EMBL" id="CP017104">
    <property type="protein sequence ID" value="APO70148.1"/>
    <property type="molecule type" value="Genomic_DNA"/>
</dbReference>
<protein>
    <submittedName>
        <fullName evidence="1">Uncharacterized protein</fullName>
    </submittedName>
</protein>
<dbReference type="AlphaFoldDB" id="A0A1L5NQK4"/>
<accession>A0A1L5NQK4</accession>
<geneLocation type="plasmid" evidence="2">
    <name>prgalie4872c</name>
</geneLocation>
<gene>
    <name evidence="1" type="ORF">IE4872_PC00117</name>
</gene>
<sequence length="194" mass="22021">MDEAQGDGWAEIQPDGIINGQICLDGYDDADLFNNLLERSLTPWVANAGSFSVRTKRRLLMSDLDFLKLYADAATLRIDVLVSHLECSTALERALQDYLENFLSQFIAYTRSALAAERRFIFNTDPARVAELGEDRWNHRENYGLYWCEAGAMISGITSLGKWRAFAACSARSKGNSAFLLTRWIWTSPRRKRP</sequence>
<keyword evidence="1" id="KW-0614">Plasmid</keyword>
<reference evidence="1 2" key="1">
    <citation type="submission" date="2016-09" db="EMBL/GenBank/DDBJ databases">
        <title>The complete genome sequences of Rhizobium gallicum, symbiovars gallicum and phaseoli, symbionts associated to common bean (Phaseolus vulgaris).</title>
        <authorList>
            <person name="Bustos P."/>
            <person name="Santamaria R.I."/>
            <person name="Perez-Carrascal O.M."/>
            <person name="Juarez S."/>
            <person name="Lozano L."/>
            <person name="Martinez-Flores I."/>
            <person name="Martinez-Romero E."/>
            <person name="Cevallos M."/>
            <person name="Romero D."/>
            <person name="Davila G."/>
            <person name="Gonzalez V."/>
        </authorList>
    </citation>
    <scope>NUCLEOTIDE SEQUENCE [LARGE SCALE GENOMIC DNA]</scope>
    <source>
        <strain evidence="1 2">IE4872</strain>
        <plasmid evidence="2">prgalie4872c</plasmid>
    </source>
</reference>
<dbReference type="Proteomes" id="UP000184749">
    <property type="component" value="Plasmid pRgalIE4872c"/>
</dbReference>